<evidence type="ECO:0000313" key="2">
    <source>
        <dbReference type="EMBL" id="TCL63883.1"/>
    </source>
</evidence>
<gene>
    <name evidence="2" type="ORF">EV196_10879</name>
</gene>
<organism evidence="2 3">
    <name type="scientific">Mariniflexile fucanivorans</name>
    <dbReference type="NCBI Taxonomy" id="264023"/>
    <lineage>
        <taxon>Bacteria</taxon>
        <taxon>Pseudomonadati</taxon>
        <taxon>Bacteroidota</taxon>
        <taxon>Flavobacteriia</taxon>
        <taxon>Flavobacteriales</taxon>
        <taxon>Flavobacteriaceae</taxon>
        <taxon>Mariniflexile</taxon>
    </lineage>
</organism>
<sequence>MMGIRLYWWREKRKNGLENYGDLLSKYLVEKISNKKVISIKHPLKGFHKYFFKHYICIGSIISSASKKSIVWGSGIIKKNDNIRNAKFLAVRGPETRAKILEKGFECAEVYGDPAILLPDYYSPKIKKIYELGIVPHYVDYDRVVEVFSNEKNIKIINLLTTDIEKTTDEILECEKIISSSLHGLILPHAYGIPAIWIKFSDKLSGDNIKFYDYYKSMDIDFNAESLIDLTNTSFQNLNRLFEVNKLFLLPKESILNSRKKALINSCPFNDA</sequence>
<dbReference type="Proteomes" id="UP000295455">
    <property type="component" value="Unassembled WGS sequence"/>
</dbReference>
<dbReference type="OrthoDB" id="9803627at2"/>
<comment type="caution">
    <text evidence="2">The sequence shown here is derived from an EMBL/GenBank/DDBJ whole genome shotgun (WGS) entry which is preliminary data.</text>
</comment>
<protein>
    <submittedName>
        <fullName evidence="2">Polysaccharide pyruvyl transferase</fullName>
    </submittedName>
</protein>
<feature type="domain" description="Polysaccharide pyruvyl transferase" evidence="1">
    <location>
        <begin position="47"/>
        <end position="198"/>
    </location>
</feature>
<dbReference type="AlphaFoldDB" id="A0A4R1RDH0"/>
<name>A0A4R1RDH0_9FLAO</name>
<reference evidence="2 3" key="1">
    <citation type="submission" date="2019-03" db="EMBL/GenBank/DDBJ databases">
        <title>Genomic Encyclopedia of Type Strains, Phase IV (KMG-IV): sequencing the most valuable type-strain genomes for metagenomic binning, comparative biology and taxonomic classification.</title>
        <authorList>
            <person name="Goeker M."/>
        </authorList>
    </citation>
    <scope>NUCLEOTIDE SEQUENCE [LARGE SCALE GENOMIC DNA]</scope>
    <source>
        <strain evidence="2 3">DSM 18792</strain>
    </source>
</reference>
<dbReference type="Pfam" id="PF04230">
    <property type="entry name" value="PS_pyruv_trans"/>
    <property type="match status" value="1"/>
</dbReference>
<keyword evidence="2" id="KW-0808">Transferase</keyword>
<dbReference type="RefSeq" id="WP_132218721.1">
    <property type="nucleotide sequence ID" value="NZ_OX156936.1"/>
</dbReference>
<dbReference type="InterPro" id="IPR007345">
    <property type="entry name" value="Polysacch_pyruvyl_Trfase"/>
</dbReference>
<evidence type="ECO:0000313" key="3">
    <source>
        <dbReference type="Proteomes" id="UP000295455"/>
    </source>
</evidence>
<proteinExistence type="predicted"/>
<dbReference type="EMBL" id="SLUP01000008">
    <property type="protein sequence ID" value="TCL63883.1"/>
    <property type="molecule type" value="Genomic_DNA"/>
</dbReference>
<accession>A0A4R1RDH0</accession>
<keyword evidence="3" id="KW-1185">Reference proteome</keyword>
<dbReference type="GO" id="GO:0016740">
    <property type="term" value="F:transferase activity"/>
    <property type="evidence" value="ECO:0007669"/>
    <property type="project" value="UniProtKB-KW"/>
</dbReference>
<evidence type="ECO:0000259" key="1">
    <source>
        <dbReference type="Pfam" id="PF04230"/>
    </source>
</evidence>